<feature type="region of interest" description="Disordered" evidence="1">
    <location>
        <begin position="144"/>
        <end position="208"/>
    </location>
</feature>
<feature type="region of interest" description="Disordered" evidence="1">
    <location>
        <begin position="365"/>
        <end position="393"/>
    </location>
</feature>
<organism evidence="2 3">
    <name type="scientific">Cryoendolithus antarcticus</name>
    <dbReference type="NCBI Taxonomy" id="1507870"/>
    <lineage>
        <taxon>Eukaryota</taxon>
        <taxon>Fungi</taxon>
        <taxon>Dikarya</taxon>
        <taxon>Ascomycota</taxon>
        <taxon>Pezizomycotina</taxon>
        <taxon>Dothideomycetes</taxon>
        <taxon>Dothideomycetidae</taxon>
        <taxon>Cladosporiales</taxon>
        <taxon>Cladosporiaceae</taxon>
        <taxon>Cryoendolithus</taxon>
    </lineage>
</organism>
<feature type="compositionally biased region" description="Polar residues" evidence="1">
    <location>
        <begin position="253"/>
        <end position="265"/>
    </location>
</feature>
<dbReference type="EMBL" id="NAJO01000001">
    <property type="protein sequence ID" value="OQO15203.1"/>
    <property type="molecule type" value="Genomic_DNA"/>
</dbReference>
<dbReference type="Proteomes" id="UP000192596">
    <property type="component" value="Unassembled WGS sequence"/>
</dbReference>
<name>A0A1V8TV63_9PEZI</name>
<comment type="caution">
    <text evidence="2">The sequence shown here is derived from an EMBL/GenBank/DDBJ whole genome shotgun (WGS) entry which is preliminary data.</text>
</comment>
<feature type="compositionally biased region" description="Low complexity" evidence="1">
    <location>
        <begin position="89"/>
        <end position="108"/>
    </location>
</feature>
<dbReference type="InParanoid" id="A0A1V8TV63"/>
<accession>A0A1V8TV63</accession>
<feature type="region of interest" description="Disordered" evidence="1">
    <location>
        <begin position="416"/>
        <end position="439"/>
    </location>
</feature>
<gene>
    <name evidence="2" type="ORF">B0A48_00586</name>
</gene>
<feature type="region of interest" description="Disordered" evidence="1">
    <location>
        <begin position="223"/>
        <end position="330"/>
    </location>
</feature>
<keyword evidence="3" id="KW-1185">Reference proteome</keyword>
<protein>
    <submittedName>
        <fullName evidence="2">Uncharacterized protein</fullName>
    </submittedName>
</protein>
<evidence type="ECO:0000313" key="2">
    <source>
        <dbReference type="EMBL" id="OQO15203.1"/>
    </source>
</evidence>
<feature type="region of interest" description="Disordered" evidence="1">
    <location>
        <begin position="89"/>
        <end position="115"/>
    </location>
</feature>
<feature type="compositionally biased region" description="Low complexity" evidence="1">
    <location>
        <begin position="273"/>
        <end position="282"/>
    </location>
</feature>
<reference evidence="3" key="1">
    <citation type="submission" date="2017-03" db="EMBL/GenBank/DDBJ databases">
        <title>Genomes of endolithic fungi from Antarctica.</title>
        <authorList>
            <person name="Coleine C."/>
            <person name="Masonjones S."/>
            <person name="Stajich J.E."/>
        </authorList>
    </citation>
    <scope>NUCLEOTIDE SEQUENCE [LARGE SCALE GENOMIC DNA]</scope>
    <source>
        <strain evidence="3">CCFEE 5527</strain>
    </source>
</reference>
<dbReference type="AlphaFoldDB" id="A0A1V8TV63"/>
<evidence type="ECO:0000313" key="3">
    <source>
        <dbReference type="Proteomes" id="UP000192596"/>
    </source>
</evidence>
<proteinExistence type="predicted"/>
<evidence type="ECO:0000256" key="1">
    <source>
        <dbReference type="SAM" id="MobiDB-lite"/>
    </source>
</evidence>
<feature type="compositionally biased region" description="Polar residues" evidence="1">
    <location>
        <begin position="188"/>
        <end position="203"/>
    </location>
</feature>
<sequence>MAVIATSAHAPLRPGLSHFSCLLLVTTFHLHISLSLLIIEAISLPFLCVADIANDTMAHSTVDQNTLQMIDVDDDEIIATLRPSISSWDLPSSSTSTGSRATSSDSDSVPPIDHSPSEAELAIRVKKLEAAILTLSLRLGSLEDSHGAERSVSQIATEEDVGNATSNVKRPQRQDSENFFEAARTGPSRLSTTKPSRSSQPNVPQRAVEEPDYFTSLIKSINATRPQRQDSEDFFEAARSSLSGTSRKPRTWDWTSASKTPQQSIEDVGVSTALARASAASRPQRQDSEDSVEAVQKRSLSTRRRPGSWDPQRKDAVTAPNAIDDAEKGECWPEWAEDDFMTGDGHEERRKPSTMAQFAGPDWTFWRPHHPSPKSAESAAGGERKPFTGPKSFRHQYVAPGRALVVEDVDFPALPTDRSEQSTGMEEPWTSIPGLDTLPLPPTIAAPVARFDEGVWTEPQVTSPAFG</sequence>